<comment type="caution">
    <text evidence="1">The sequence shown here is derived from an EMBL/GenBank/DDBJ whole genome shotgun (WGS) entry which is preliminary data.</text>
</comment>
<proteinExistence type="predicted"/>
<sequence length="165" mass="17355">MTASLLGGISVCDRPSVHHRRAIMAKAMKAEAADGAVKLNCDEATNKANNGRREVMFAAAAAAICCIASSQGDAMAAEGPKPGDMTLMPLQPLGMHHRPRQSFQSGISNGAVIVMPSQDGSTSQLDESQNLVAVIEEPVLLAEEREPTTVPSSTTVTIKELETIQ</sequence>
<reference evidence="1 2" key="1">
    <citation type="journal article" date="2022" name="Hortic Res">
        <title>A haplotype resolved chromosomal level avocado genome allows analysis of novel avocado genes.</title>
        <authorList>
            <person name="Nath O."/>
            <person name="Fletcher S.J."/>
            <person name="Hayward A."/>
            <person name="Shaw L.M."/>
            <person name="Masouleh A.K."/>
            <person name="Furtado A."/>
            <person name="Henry R.J."/>
            <person name="Mitter N."/>
        </authorList>
    </citation>
    <scope>NUCLEOTIDE SEQUENCE [LARGE SCALE GENOMIC DNA]</scope>
    <source>
        <strain evidence="2">cv. Hass</strain>
    </source>
</reference>
<accession>A0ACC2M6W3</accession>
<keyword evidence="2" id="KW-1185">Reference proteome</keyword>
<evidence type="ECO:0000313" key="1">
    <source>
        <dbReference type="EMBL" id="KAJ8640907.1"/>
    </source>
</evidence>
<dbReference type="Proteomes" id="UP001234297">
    <property type="component" value="Chromosome 5"/>
</dbReference>
<protein>
    <submittedName>
        <fullName evidence="1">Uncharacterized protein</fullName>
    </submittedName>
</protein>
<dbReference type="EMBL" id="CM056813">
    <property type="protein sequence ID" value="KAJ8640907.1"/>
    <property type="molecule type" value="Genomic_DNA"/>
</dbReference>
<gene>
    <name evidence="1" type="ORF">MRB53_017601</name>
</gene>
<organism evidence="1 2">
    <name type="scientific">Persea americana</name>
    <name type="common">Avocado</name>
    <dbReference type="NCBI Taxonomy" id="3435"/>
    <lineage>
        <taxon>Eukaryota</taxon>
        <taxon>Viridiplantae</taxon>
        <taxon>Streptophyta</taxon>
        <taxon>Embryophyta</taxon>
        <taxon>Tracheophyta</taxon>
        <taxon>Spermatophyta</taxon>
        <taxon>Magnoliopsida</taxon>
        <taxon>Magnoliidae</taxon>
        <taxon>Laurales</taxon>
        <taxon>Lauraceae</taxon>
        <taxon>Persea</taxon>
    </lineage>
</organism>
<name>A0ACC2M6W3_PERAE</name>
<evidence type="ECO:0000313" key="2">
    <source>
        <dbReference type="Proteomes" id="UP001234297"/>
    </source>
</evidence>